<organism evidence="6 7">
    <name type="scientific">Inquilinus limosus</name>
    <dbReference type="NCBI Taxonomy" id="171674"/>
    <lineage>
        <taxon>Bacteria</taxon>
        <taxon>Pseudomonadati</taxon>
        <taxon>Pseudomonadota</taxon>
        <taxon>Alphaproteobacteria</taxon>
        <taxon>Rhodospirillales</taxon>
        <taxon>Rhodospirillaceae</taxon>
        <taxon>Inquilinus</taxon>
    </lineage>
</organism>
<dbReference type="GO" id="GO:0006203">
    <property type="term" value="P:dGTP catabolic process"/>
    <property type="evidence" value="ECO:0007669"/>
    <property type="project" value="TreeGrafter"/>
</dbReference>
<protein>
    <recommendedName>
        <fullName evidence="4">Nucleoside triphosphate pyrophosphohydrolase</fullName>
        <ecNumber evidence="3">3.6.1.8</ecNumber>
    </recommendedName>
</protein>
<dbReference type="GO" id="GO:0006950">
    <property type="term" value="P:response to stress"/>
    <property type="evidence" value="ECO:0007669"/>
    <property type="project" value="UniProtKB-ARBA"/>
</dbReference>
<dbReference type="AlphaFoldDB" id="A0A952FN11"/>
<dbReference type="Proteomes" id="UP000700706">
    <property type="component" value="Unassembled WGS sequence"/>
</dbReference>
<accession>A0A952FN11</accession>
<feature type="domain" description="NTP pyrophosphohydrolase MazG-like" evidence="5">
    <location>
        <begin position="179"/>
        <end position="243"/>
    </location>
</feature>
<proteinExistence type="inferred from homology"/>
<keyword evidence="6" id="KW-0378">Hydrolase</keyword>
<dbReference type="Gene3D" id="1.10.287.1080">
    <property type="entry name" value="MazG-like"/>
    <property type="match status" value="2"/>
</dbReference>
<dbReference type="GO" id="GO:0046081">
    <property type="term" value="P:dUTP catabolic process"/>
    <property type="evidence" value="ECO:0007669"/>
    <property type="project" value="TreeGrafter"/>
</dbReference>
<dbReference type="NCBIfam" id="TIGR00444">
    <property type="entry name" value="mazG"/>
    <property type="match status" value="1"/>
</dbReference>
<dbReference type="SUPFAM" id="SSF101386">
    <property type="entry name" value="all-alpha NTP pyrophosphatases"/>
    <property type="match status" value="2"/>
</dbReference>
<dbReference type="InterPro" id="IPR004518">
    <property type="entry name" value="MazG-like_dom"/>
</dbReference>
<evidence type="ECO:0000256" key="3">
    <source>
        <dbReference type="ARBA" id="ARBA00066372"/>
    </source>
</evidence>
<dbReference type="Pfam" id="PF03819">
    <property type="entry name" value="MazG"/>
    <property type="match status" value="2"/>
</dbReference>
<evidence type="ECO:0000256" key="1">
    <source>
        <dbReference type="ARBA" id="ARBA00052141"/>
    </source>
</evidence>
<dbReference type="GO" id="GO:0046061">
    <property type="term" value="P:dATP catabolic process"/>
    <property type="evidence" value="ECO:0007669"/>
    <property type="project" value="TreeGrafter"/>
</dbReference>
<dbReference type="PANTHER" id="PTHR30522">
    <property type="entry name" value="NUCLEOSIDE TRIPHOSPHATE PYROPHOSPHOHYDROLASE"/>
    <property type="match status" value="1"/>
</dbReference>
<dbReference type="PANTHER" id="PTHR30522:SF0">
    <property type="entry name" value="NUCLEOSIDE TRIPHOSPHATE PYROPHOSPHOHYDROLASE"/>
    <property type="match status" value="1"/>
</dbReference>
<dbReference type="GO" id="GO:0046047">
    <property type="term" value="P:TTP catabolic process"/>
    <property type="evidence" value="ECO:0007669"/>
    <property type="project" value="TreeGrafter"/>
</dbReference>
<evidence type="ECO:0000256" key="2">
    <source>
        <dbReference type="ARBA" id="ARBA00061115"/>
    </source>
</evidence>
<dbReference type="EMBL" id="JAEKLZ010000203">
    <property type="protein sequence ID" value="MBW8726210.1"/>
    <property type="molecule type" value="Genomic_DNA"/>
</dbReference>
<name>A0A952FN11_9PROT</name>
<dbReference type="NCBIfam" id="NF007113">
    <property type="entry name" value="PRK09562.1"/>
    <property type="match status" value="1"/>
</dbReference>
<dbReference type="InterPro" id="IPR011551">
    <property type="entry name" value="NTP_PyrPHydrolase_MazG"/>
</dbReference>
<dbReference type="InterPro" id="IPR048011">
    <property type="entry name" value="NTP-PPase_MazG-like_C"/>
</dbReference>
<comment type="catalytic activity">
    <reaction evidence="1">
        <text>ATP + H2O = AMP + diphosphate + H(+)</text>
        <dbReference type="Rhea" id="RHEA:14245"/>
        <dbReference type="ChEBI" id="CHEBI:15377"/>
        <dbReference type="ChEBI" id="CHEBI:15378"/>
        <dbReference type="ChEBI" id="CHEBI:30616"/>
        <dbReference type="ChEBI" id="CHEBI:33019"/>
        <dbReference type="ChEBI" id="CHEBI:456215"/>
        <dbReference type="EC" id="3.6.1.8"/>
    </reaction>
</comment>
<sequence length="277" mass="30793">MTDRPDAPPDAAEATRRLIEVMARLRDPQAGCPWDIEQTFRTIAPYTIEEAYEVADAIERDVMDELKDELGDLLFQVAFHSRMAEERGAFDFADVAAGIVGKMIRRHPHVFGDAAVDADGMPAQWERQKAEERAAKAEAEGRPAGVLDGIAGGLPSLTRALKLQKRAARVGFDWTDPADILAKIEEEVGEIRAEIDGQAPKERIEDEIGDLLFCAVNLARRYEVDPDSALRRTNAKFERRFRHLEAALRAQGRDPAGASLEEMEELWVAAKRAETTA</sequence>
<dbReference type="GO" id="GO:0047693">
    <property type="term" value="F:ATP diphosphatase activity"/>
    <property type="evidence" value="ECO:0007669"/>
    <property type="project" value="UniProtKB-EC"/>
</dbReference>
<dbReference type="FunFam" id="1.10.287.1080:FF:000003">
    <property type="entry name" value="Nucleoside triphosphate pyrophosphohydrolase"/>
    <property type="match status" value="1"/>
</dbReference>
<feature type="domain" description="NTP pyrophosphohydrolase MazG-like" evidence="5">
    <location>
        <begin position="38"/>
        <end position="111"/>
    </location>
</feature>
<evidence type="ECO:0000313" key="7">
    <source>
        <dbReference type="Proteomes" id="UP000700706"/>
    </source>
</evidence>
<dbReference type="EC" id="3.6.1.8" evidence="3"/>
<evidence type="ECO:0000313" key="6">
    <source>
        <dbReference type="EMBL" id="MBW8726210.1"/>
    </source>
</evidence>
<dbReference type="FunFam" id="1.10.287.1080:FF:000001">
    <property type="entry name" value="Nucleoside triphosphate pyrophosphohydrolase"/>
    <property type="match status" value="1"/>
</dbReference>
<comment type="similarity">
    <text evidence="2">Belongs to the nucleoside triphosphate pyrophosphohydrolase family.</text>
</comment>
<evidence type="ECO:0000259" key="5">
    <source>
        <dbReference type="Pfam" id="PF03819"/>
    </source>
</evidence>
<dbReference type="InterPro" id="IPR048015">
    <property type="entry name" value="NTP-PPase_MazG-like_N"/>
</dbReference>
<dbReference type="GO" id="GO:0046076">
    <property type="term" value="P:dTTP catabolic process"/>
    <property type="evidence" value="ECO:0007669"/>
    <property type="project" value="TreeGrafter"/>
</dbReference>
<gene>
    <name evidence="6" type="primary">mazG</name>
    <name evidence="6" type="ORF">JF625_13770</name>
</gene>
<dbReference type="CDD" id="cd11528">
    <property type="entry name" value="NTP-PPase_MazG_Nterm"/>
    <property type="match status" value="1"/>
</dbReference>
<dbReference type="CDD" id="cd11529">
    <property type="entry name" value="NTP-PPase_MazG_Cterm"/>
    <property type="match status" value="1"/>
</dbReference>
<dbReference type="GO" id="GO:0046052">
    <property type="term" value="P:UTP catabolic process"/>
    <property type="evidence" value="ECO:0007669"/>
    <property type="project" value="TreeGrafter"/>
</dbReference>
<evidence type="ECO:0000256" key="4">
    <source>
        <dbReference type="ARBA" id="ARBA00074799"/>
    </source>
</evidence>
<reference evidence="6" key="1">
    <citation type="submission" date="2020-06" db="EMBL/GenBank/DDBJ databases">
        <title>Stable isotope informed genome-resolved metagenomics uncovers potential trophic interactions in rhizosphere soil.</title>
        <authorList>
            <person name="Starr E.P."/>
            <person name="Shi S."/>
            <person name="Blazewicz S.J."/>
            <person name="Koch B.J."/>
            <person name="Probst A.J."/>
            <person name="Hungate B.A."/>
            <person name="Pett-Ridge J."/>
            <person name="Firestone M.K."/>
            <person name="Banfield J.F."/>
        </authorList>
    </citation>
    <scope>NUCLEOTIDE SEQUENCE</scope>
    <source>
        <strain evidence="6">YM_69_17</strain>
    </source>
</reference>
<comment type="caution">
    <text evidence="6">The sequence shown here is derived from an EMBL/GenBank/DDBJ whole genome shotgun (WGS) entry which is preliminary data.</text>
</comment>